<gene>
    <name evidence="2" type="ORF">M9978_04650</name>
</gene>
<keyword evidence="3" id="KW-1185">Reference proteome</keyword>
<name>A0A9X2HHI5_9SPHN</name>
<evidence type="ECO:0000313" key="2">
    <source>
        <dbReference type="EMBL" id="MCP3729712.1"/>
    </source>
</evidence>
<accession>A0A9X2HHI5</accession>
<dbReference type="SUPFAM" id="SSF159888">
    <property type="entry name" value="YdhG-like"/>
    <property type="match status" value="1"/>
</dbReference>
<dbReference type="Pfam" id="PF13376">
    <property type="entry name" value="OmdA"/>
    <property type="match status" value="1"/>
</dbReference>
<dbReference type="Pfam" id="PF08818">
    <property type="entry name" value="DUF1801"/>
    <property type="match status" value="1"/>
</dbReference>
<sequence length="197" mass="22069">MSTDPRIDAYIATQAEFARPILSWLRARVHAGCPDVEEGIKWSMPAFSYKGRPLAGMAAFKAHTTFGFWYRDQMATGKEGEAMGQFGRITSLSELPGDTAMEAQVRAVVALIDSGAFAKRENQVRKPEVEVPEVLAEALARDPVAAANFDGFAPSQRREYCEWIADAKREATRDKRLAEAIAWIREGKKRHWKYEAC</sequence>
<protein>
    <submittedName>
        <fullName evidence="2">YdeI/OmpD-associated family protein</fullName>
    </submittedName>
</protein>
<dbReference type="EMBL" id="JAMLDX010000002">
    <property type="protein sequence ID" value="MCP3729712.1"/>
    <property type="molecule type" value="Genomic_DNA"/>
</dbReference>
<dbReference type="Proteomes" id="UP001139451">
    <property type="component" value="Unassembled WGS sequence"/>
</dbReference>
<proteinExistence type="predicted"/>
<comment type="caution">
    <text evidence="2">The sequence shown here is derived from an EMBL/GenBank/DDBJ whole genome shotgun (WGS) entry which is preliminary data.</text>
</comment>
<dbReference type="InterPro" id="IPR014922">
    <property type="entry name" value="YdhG-like"/>
</dbReference>
<dbReference type="Gene3D" id="3.90.1150.200">
    <property type="match status" value="1"/>
</dbReference>
<reference evidence="2" key="1">
    <citation type="submission" date="2022-05" db="EMBL/GenBank/DDBJ databases">
        <title>Sphingomonas sp. strain MG17 Genome sequencing and assembly.</title>
        <authorList>
            <person name="Kim I."/>
        </authorList>
    </citation>
    <scope>NUCLEOTIDE SEQUENCE</scope>
    <source>
        <strain evidence="2">MG17</strain>
    </source>
</reference>
<evidence type="ECO:0000313" key="3">
    <source>
        <dbReference type="Proteomes" id="UP001139451"/>
    </source>
</evidence>
<evidence type="ECO:0000259" key="1">
    <source>
        <dbReference type="Pfam" id="PF08818"/>
    </source>
</evidence>
<dbReference type="RefSeq" id="WP_254291763.1">
    <property type="nucleotide sequence ID" value="NZ_JAMLDX010000002.1"/>
</dbReference>
<organism evidence="2 3">
    <name type="scientific">Sphingomonas tagetis</name>
    <dbReference type="NCBI Taxonomy" id="2949092"/>
    <lineage>
        <taxon>Bacteria</taxon>
        <taxon>Pseudomonadati</taxon>
        <taxon>Pseudomonadota</taxon>
        <taxon>Alphaproteobacteria</taxon>
        <taxon>Sphingomonadales</taxon>
        <taxon>Sphingomonadaceae</taxon>
        <taxon>Sphingomonas</taxon>
    </lineage>
</organism>
<dbReference type="AlphaFoldDB" id="A0A9X2HHI5"/>
<feature type="domain" description="YdhG-like" evidence="1">
    <location>
        <begin position="19"/>
        <end position="103"/>
    </location>
</feature>